<gene>
    <name evidence="1" type="ORF">DQQ10_19850</name>
</gene>
<proteinExistence type="predicted"/>
<organism evidence="1 2">
    <name type="scientific">Pseudochryseolinea flava</name>
    <dbReference type="NCBI Taxonomy" id="2059302"/>
    <lineage>
        <taxon>Bacteria</taxon>
        <taxon>Pseudomonadati</taxon>
        <taxon>Bacteroidota</taxon>
        <taxon>Cytophagia</taxon>
        <taxon>Cytophagales</taxon>
        <taxon>Fulvivirgaceae</taxon>
        <taxon>Pseudochryseolinea</taxon>
    </lineage>
</organism>
<protein>
    <submittedName>
        <fullName evidence="1">Uncharacterized protein</fullName>
    </submittedName>
</protein>
<reference evidence="1 2" key="1">
    <citation type="submission" date="2018-06" db="EMBL/GenBank/DDBJ databases">
        <title>Chryseolinea flavus sp. nov., a member of the phylum Bacteroidetes isolated from soil.</title>
        <authorList>
            <person name="Li Y."/>
            <person name="Wang J."/>
        </authorList>
    </citation>
    <scope>NUCLEOTIDE SEQUENCE [LARGE SCALE GENOMIC DNA]</scope>
    <source>
        <strain evidence="1 2">SDU1-6</strain>
    </source>
</reference>
<evidence type="ECO:0000313" key="1">
    <source>
        <dbReference type="EMBL" id="RAV99157.1"/>
    </source>
</evidence>
<dbReference type="EMBL" id="QMFY01000012">
    <property type="protein sequence ID" value="RAV99157.1"/>
    <property type="molecule type" value="Genomic_DNA"/>
</dbReference>
<accession>A0A364XY15</accession>
<dbReference type="AlphaFoldDB" id="A0A364XY15"/>
<evidence type="ECO:0000313" key="2">
    <source>
        <dbReference type="Proteomes" id="UP000251889"/>
    </source>
</evidence>
<dbReference type="OrthoDB" id="1360987at2"/>
<comment type="caution">
    <text evidence="1">The sequence shown here is derived from an EMBL/GenBank/DDBJ whole genome shotgun (WGS) entry which is preliminary data.</text>
</comment>
<sequence>MITWELCAIVEVQSSVSNTVRSRLTVTEQVAKVIPAVINFGPCVGLGCSVSYFLIYDVATKSKNFFGTFRNNESLELFDFLNDSKVDYVSKTFNGDAHGSSPMEFIYELYSREANGNFTEQKDDNGRAYQIKHITYPNDSTKTEELEEHWIK</sequence>
<dbReference type="Proteomes" id="UP000251889">
    <property type="component" value="Unassembled WGS sequence"/>
</dbReference>
<dbReference type="RefSeq" id="WP_112748671.1">
    <property type="nucleotide sequence ID" value="NZ_QMFY01000012.1"/>
</dbReference>
<keyword evidence="2" id="KW-1185">Reference proteome</keyword>
<name>A0A364XY15_9BACT</name>